<comment type="subcellular location">
    <subcellularLocation>
        <location evidence="1">Cell outer membrane</location>
        <topology evidence="1">Lipid-anchor</topology>
    </subcellularLocation>
</comment>
<evidence type="ECO:0000256" key="5">
    <source>
        <dbReference type="ARBA" id="ARBA00023237"/>
    </source>
</evidence>
<proteinExistence type="predicted"/>
<name>A0AAW8J415_9GAMM</name>
<evidence type="ECO:0000256" key="4">
    <source>
        <dbReference type="ARBA" id="ARBA00023139"/>
    </source>
</evidence>
<dbReference type="RefSeq" id="WP_308980995.1">
    <property type="nucleotide sequence ID" value="NZ_JAVIDL010000004.1"/>
</dbReference>
<evidence type="ECO:0000256" key="7">
    <source>
        <dbReference type="SAM" id="MobiDB-lite"/>
    </source>
</evidence>
<keyword evidence="2" id="KW-0732">Signal</keyword>
<evidence type="ECO:0000256" key="6">
    <source>
        <dbReference type="ARBA" id="ARBA00023288"/>
    </source>
</evidence>
<evidence type="ECO:0000256" key="1">
    <source>
        <dbReference type="ARBA" id="ARBA00004459"/>
    </source>
</evidence>
<reference evidence="8" key="1">
    <citation type="submission" date="2023-08" db="EMBL/GenBank/DDBJ databases">
        <title>Emergence of clinically-relevant ST2 carbapenem-resistant Acinetobacter baumannii strains in hospital sewages in Zhejiang, East of China.</title>
        <authorList>
            <person name="Kaichao C."/>
            <person name="Zhang R."/>
        </authorList>
    </citation>
    <scope>NUCLEOTIDE SEQUENCE</scope>
    <source>
        <strain evidence="8">M-RB-37</strain>
    </source>
</reference>
<gene>
    <name evidence="8" type="ORF">RFH47_03395</name>
</gene>
<dbReference type="NCBIfam" id="NF047847">
    <property type="entry name" value="SS_mature_LptM"/>
    <property type="match status" value="1"/>
</dbReference>
<dbReference type="AlphaFoldDB" id="A0AAW8J415"/>
<keyword evidence="3" id="KW-0472">Membrane</keyword>
<keyword evidence="4" id="KW-0564">Palmitate</keyword>
<feature type="region of interest" description="Disordered" evidence="7">
    <location>
        <begin position="50"/>
        <end position="71"/>
    </location>
</feature>
<dbReference type="PROSITE" id="PS51257">
    <property type="entry name" value="PROKAR_LIPOPROTEIN"/>
    <property type="match status" value="1"/>
</dbReference>
<keyword evidence="6 8" id="KW-0449">Lipoprotein</keyword>
<evidence type="ECO:0000256" key="3">
    <source>
        <dbReference type="ARBA" id="ARBA00023136"/>
    </source>
</evidence>
<protein>
    <submittedName>
        <fullName evidence="8">Lipoprotein</fullName>
    </submittedName>
</protein>
<feature type="compositionally biased region" description="Polar residues" evidence="7">
    <location>
        <begin position="50"/>
        <end position="63"/>
    </location>
</feature>
<evidence type="ECO:0000313" key="8">
    <source>
        <dbReference type="EMBL" id="MDQ8934782.1"/>
    </source>
</evidence>
<dbReference type="EMBL" id="JAVIDL010000004">
    <property type="protein sequence ID" value="MDQ8934782.1"/>
    <property type="molecule type" value="Genomic_DNA"/>
</dbReference>
<evidence type="ECO:0000256" key="2">
    <source>
        <dbReference type="ARBA" id="ARBA00022729"/>
    </source>
</evidence>
<dbReference type="Proteomes" id="UP001243844">
    <property type="component" value="Unassembled WGS sequence"/>
</dbReference>
<evidence type="ECO:0000313" key="9">
    <source>
        <dbReference type="Proteomes" id="UP001243844"/>
    </source>
</evidence>
<accession>A0AAW8J415</accession>
<comment type="caution">
    <text evidence="8">The sequence shown here is derived from an EMBL/GenBank/DDBJ whole genome shotgun (WGS) entry which is preliminary data.</text>
</comment>
<dbReference type="InterPro" id="IPR032831">
    <property type="entry name" value="LptM_cons"/>
</dbReference>
<keyword evidence="5" id="KW-0998">Cell outer membrane</keyword>
<organism evidence="8 9">
    <name type="scientific">Acinetobacter rudis</name>
    <dbReference type="NCBI Taxonomy" id="632955"/>
    <lineage>
        <taxon>Bacteria</taxon>
        <taxon>Pseudomonadati</taxon>
        <taxon>Pseudomonadota</taxon>
        <taxon>Gammaproteobacteria</taxon>
        <taxon>Moraxellales</taxon>
        <taxon>Moraxellaceae</taxon>
        <taxon>Acinetobacter</taxon>
    </lineage>
</organism>
<sequence>MRHTLGFTALLLTTLLAGCGQSGNLQLTSDPNYDKRARYLLYPNVDSASQTQGKHAQAATQEVASEVKEIQ</sequence>